<sequence length="221" mass="26108">MFYLEIQTTIRQNETLMERLSQTVGSSNLVEKSAKGKAFHPPSFLVTDDDDDDDDEQLKKLDTLLVRLNTKRVFLARGTFLPKTSPRNKKTFVGEMARLSRAITRLVFVEFFSFQATSFLPRYFSRIPKFRDRMLLMHSNMSKERVPPGYFEAEEERGQDAIVKPANHEQEKEPRATRCVEKQVGEFRHANRFQIYPRILFQLKKKKKKKKKKKEERKRTS</sequence>
<evidence type="ECO:0000313" key="2">
    <source>
        <dbReference type="EMBL" id="KAL2716776.1"/>
    </source>
</evidence>
<evidence type="ECO:0000256" key="1">
    <source>
        <dbReference type="SAM" id="MobiDB-lite"/>
    </source>
</evidence>
<keyword evidence="3" id="KW-1185">Reference proteome</keyword>
<dbReference type="EMBL" id="JAUDFV010000154">
    <property type="protein sequence ID" value="KAL2716776.1"/>
    <property type="molecule type" value="Genomic_DNA"/>
</dbReference>
<feature type="compositionally biased region" description="Basic residues" evidence="1">
    <location>
        <begin position="203"/>
        <end position="221"/>
    </location>
</feature>
<organism evidence="2 3">
    <name type="scientific">Vespula squamosa</name>
    <name type="common">Southern yellow jacket</name>
    <name type="synonym">Wasp</name>
    <dbReference type="NCBI Taxonomy" id="30214"/>
    <lineage>
        <taxon>Eukaryota</taxon>
        <taxon>Metazoa</taxon>
        <taxon>Ecdysozoa</taxon>
        <taxon>Arthropoda</taxon>
        <taxon>Hexapoda</taxon>
        <taxon>Insecta</taxon>
        <taxon>Pterygota</taxon>
        <taxon>Neoptera</taxon>
        <taxon>Endopterygota</taxon>
        <taxon>Hymenoptera</taxon>
        <taxon>Apocrita</taxon>
        <taxon>Aculeata</taxon>
        <taxon>Vespoidea</taxon>
        <taxon>Vespidae</taxon>
        <taxon>Vespinae</taxon>
        <taxon>Vespula</taxon>
    </lineage>
</organism>
<comment type="caution">
    <text evidence="2">The sequence shown here is derived from an EMBL/GenBank/DDBJ whole genome shotgun (WGS) entry which is preliminary data.</text>
</comment>
<accession>A0ABD2A845</accession>
<reference evidence="2 3" key="1">
    <citation type="journal article" date="2024" name="Ann. Entomol. Soc. Am.">
        <title>Genomic analyses of the southern and eastern yellowjacket wasps (Hymenoptera: Vespidae) reveal evolutionary signatures of social life.</title>
        <authorList>
            <person name="Catto M.A."/>
            <person name="Caine P.B."/>
            <person name="Orr S.E."/>
            <person name="Hunt B.G."/>
            <person name="Goodisman M.A.D."/>
        </authorList>
    </citation>
    <scope>NUCLEOTIDE SEQUENCE [LARGE SCALE GENOMIC DNA]</scope>
    <source>
        <strain evidence="2">233</strain>
        <tissue evidence="2">Head and thorax</tissue>
    </source>
</reference>
<dbReference type="AlphaFoldDB" id="A0ABD2A845"/>
<dbReference type="Proteomes" id="UP001607302">
    <property type="component" value="Unassembled WGS sequence"/>
</dbReference>
<name>A0ABD2A845_VESSQ</name>
<proteinExistence type="predicted"/>
<protein>
    <submittedName>
        <fullName evidence="2">Uncharacterized protein</fullName>
    </submittedName>
</protein>
<evidence type="ECO:0000313" key="3">
    <source>
        <dbReference type="Proteomes" id="UP001607302"/>
    </source>
</evidence>
<feature type="non-terminal residue" evidence="2">
    <location>
        <position position="221"/>
    </location>
</feature>
<feature type="region of interest" description="Disordered" evidence="1">
    <location>
        <begin position="202"/>
        <end position="221"/>
    </location>
</feature>
<gene>
    <name evidence="2" type="ORF">V1478_014452</name>
</gene>